<reference evidence="4" key="1">
    <citation type="submission" date="2021-02" db="EMBL/GenBank/DDBJ databases">
        <title>Comparative genomics reveals that relaxation of natural selection precedes convergent phenotypic evolution of cavefish.</title>
        <authorList>
            <person name="Peng Z."/>
        </authorList>
    </citation>
    <scope>NUCLEOTIDE SEQUENCE</scope>
    <source>
        <tissue evidence="4">Muscle</tissue>
    </source>
</reference>
<comment type="similarity">
    <text evidence="1">Belongs to the PA-PLA1 family.</text>
</comment>
<dbReference type="EMBL" id="JAFHDT010000268">
    <property type="protein sequence ID" value="KAI7790020.1"/>
    <property type="molecule type" value="Genomic_DNA"/>
</dbReference>
<dbReference type="GO" id="GO:0046872">
    <property type="term" value="F:metal ion binding"/>
    <property type="evidence" value="ECO:0007669"/>
    <property type="project" value="InterPro"/>
</dbReference>
<accession>A0A9W7W8G6</accession>
<comment type="caution">
    <text evidence="4">The sequence shown here is derived from an EMBL/GenBank/DDBJ whole genome shotgun (WGS) entry which is preliminary data.</text>
</comment>
<evidence type="ECO:0000256" key="1">
    <source>
        <dbReference type="ARBA" id="ARBA00038464"/>
    </source>
</evidence>
<evidence type="ECO:0000313" key="5">
    <source>
        <dbReference type="Proteomes" id="UP001059041"/>
    </source>
</evidence>
<protein>
    <submittedName>
        <fullName evidence="4">Phospholipase DDHD1</fullName>
    </submittedName>
</protein>
<evidence type="ECO:0000259" key="3">
    <source>
        <dbReference type="PROSITE" id="PS51043"/>
    </source>
</evidence>
<feature type="compositionally biased region" description="Basic and acidic residues" evidence="2">
    <location>
        <begin position="105"/>
        <end position="118"/>
    </location>
</feature>
<dbReference type="GO" id="GO:0004620">
    <property type="term" value="F:phospholipase activity"/>
    <property type="evidence" value="ECO:0007669"/>
    <property type="project" value="TreeGrafter"/>
</dbReference>
<organism evidence="4 5">
    <name type="scientific">Triplophysa rosa</name>
    <name type="common">Cave loach</name>
    <dbReference type="NCBI Taxonomy" id="992332"/>
    <lineage>
        <taxon>Eukaryota</taxon>
        <taxon>Metazoa</taxon>
        <taxon>Chordata</taxon>
        <taxon>Craniata</taxon>
        <taxon>Vertebrata</taxon>
        <taxon>Euteleostomi</taxon>
        <taxon>Actinopterygii</taxon>
        <taxon>Neopterygii</taxon>
        <taxon>Teleostei</taxon>
        <taxon>Ostariophysi</taxon>
        <taxon>Cypriniformes</taxon>
        <taxon>Nemacheilidae</taxon>
        <taxon>Triplophysa</taxon>
    </lineage>
</organism>
<evidence type="ECO:0000256" key="2">
    <source>
        <dbReference type="SAM" id="MobiDB-lite"/>
    </source>
</evidence>
<dbReference type="SMART" id="SM01127">
    <property type="entry name" value="DDHD"/>
    <property type="match status" value="1"/>
</dbReference>
<sequence>MVLLNVIEYNTTSPTRYDQIRPTLLNQPKESSSVSDTESLPSPCTSPPQPRRHYGESITSLGKASIMGAASIGKGIGGILFSRFSRSSGQVGGVEEEPSDSEGSTCDKGDGITGEEAKSVPPYQKIEEKTEVKFEEKQDEKAADISISQSASAIMDYSSLELEKRLDFELREGLVESRYWSAVTSHTAYWCSHDVALFLLTFMYKPNEVNDMADDNLES</sequence>
<feature type="region of interest" description="Disordered" evidence="2">
    <location>
        <begin position="18"/>
        <end position="55"/>
    </location>
</feature>
<evidence type="ECO:0000313" key="4">
    <source>
        <dbReference type="EMBL" id="KAI7790020.1"/>
    </source>
</evidence>
<dbReference type="Pfam" id="PF02862">
    <property type="entry name" value="DDHD"/>
    <property type="match status" value="1"/>
</dbReference>
<feature type="domain" description="DDHD" evidence="3">
    <location>
        <begin position="1"/>
        <end position="205"/>
    </location>
</feature>
<proteinExistence type="inferred from homology"/>
<feature type="compositionally biased region" description="Polar residues" evidence="2">
    <location>
        <begin position="24"/>
        <end position="43"/>
    </location>
</feature>
<dbReference type="PANTHER" id="PTHR23509">
    <property type="entry name" value="PA-PL1 PHOSPHOLIPASE FAMILY"/>
    <property type="match status" value="1"/>
</dbReference>
<name>A0A9W7W8G6_TRIRA</name>
<dbReference type="Proteomes" id="UP001059041">
    <property type="component" value="Unassembled WGS sequence"/>
</dbReference>
<dbReference type="InterPro" id="IPR004177">
    <property type="entry name" value="DDHD_dom"/>
</dbReference>
<gene>
    <name evidence="4" type="ORF">IRJ41_000977</name>
</gene>
<dbReference type="InterPro" id="IPR058055">
    <property type="entry name" value="PA-PLA1"/>
</dbReference>
<keyword evidence="5" id="KW-1185">Reference proteome</keyword>
<dbReference type="PANTHER" id="PTHR23509:SF32">
    <property type="entry name" value="PHOSPHOLIPASE DDHD1"/>
    <property type="match status" value="1"/>
</dbReference>
<dbReference type="GO" id="GO:0005737">
    <property type="term" value="C:cytoplasm"/>
    <property type="evidence" value="ECO:0007669"/>
    <property type="project" value="TreeGrafter"/>
</dbReference>
<feature type="region of interest" description="Disordered" evidence="2">
    <location>
        <begin position="89"/>
        <end position="123"/>
    </location>
</feature>
<dbReference type="PROSITE" id="PS51043">
    <property type="entry name" value="DDHD"/>
    <property type="match status" value="1"/>
</dbReference>
<dbReference type="AlphaFoldDB" id="A0A9W7W8G6"/>